<comment type="caution">
    <text evidence="2">The sequence shown here is derived from an EMBL/GenBank/DDBJ whole genome shotgun (WGS) entry which is preliminary data.</text>
</comment>
<dbReference type="RefSeq" id="WP_045809015.1">
    <property type="nucleotide sequence ID" value="NZ_LANX01000001.1"/>
</dbReference>
<evidence type="ECO:0000256" key="1">
    <source>
        <dbReference type="SAM" id="MobiDB-lite"/>
    </source>
</evidence>
<feature type="region of interest" description="Disordered" evidence="1">
    <location>
        <begin position="1"/>
        <end position="22"/>
    </location>
</feature>
<keyword evidence="3" id="KW-1185">Reference proteome</keyword>
<name>A0A0F3NQT8_9RICK</name>
<accession>A0A0F3NQT8</accession>
<dbReference type="EMBL" id="LANX01000001">
    <property type="protein sequence ID" value="KJV69269.1"/>
    <property type="molecule type" value="Genomic_DNA"/>
</dbReference>
<organism evidence="2 3">
    <name type="scientific">Candidatus Neoehrlichia procyonis str. RAC413</name>
    <dbReference type="NCBI Taxonomy" id="1359163"/>
    <lineage>
        <taxon>Bacteria</taxon>
        <taxon>Pseudomonadati</taxon>
        <taxon>Pseudomonadota</taxon>
        <taxon>Alphaproteobacteria</taxon>
        <taxon>Rickettsiales</taxon>
        <taxon>Anaplasmataceae</taxon>
        <taxon>Candidatus Neoehrlichia</taxon>
    </lineage>
</organism>
<dbReference type="AlphaFoldDB" id="A0A0F3NQT8"/>
<evidence type="ECO:0000313" key="3">
    <source>
        <dbReference type="Proteomes" id="UP000033562"/>
    </source>
</evidence>
<dbReference type="Proteomes" id="UP000033562">
    <property type="component" value="Unassembled WGS sequence"/>
</dbReference>
<reference evidence="2 3" key="1">
    <citation type="submission" date="2015-02" db="EMBL/GenBank/DDBJ databases">
        <title>Genome Sequencing of Rickettsiales.</title>
        <authorList>
            <person name="Daugherty S.C."/>
            <person name="Su Q."/>
            <person name="Abolude K."/>
            <person name="Beier-Sexton M."/>
            <person name="Carlyon J.A."/>
            <person name="Carter R."/>
            <person name="Day N.P."/>
            <person name="Dumler S.J."/>
            <person name="Dyachenko V."/>
            <person name="Godinez A."/>
            <person name="Kurtti T.J."/>
            <person name="Lichay M."/>
            <person name="Mullins K.E."/>
            <person name="Ott S."/>
            <person name="Pappas-Brown V."/>
            <person name="Paris D.H."/>
            <person name="Patel P."/>
            <person name="Richards A.L."/>
            <person name="Sadzewicz L."/>
            <person name="Sears K."/>
            <person name="Seidman D."/>
            <person name="Sengamalay N."/>
            <person name="Stenos J."/>
            <person name="Tallon L.J."/>
            <person name="Vincent G."/>
            <person name="Fraser C.M."/>
            <person name="Munderloh U."/>
            <person name="Dunning-Hotopp J.C."/>
        </authorList>
    </citation>
    <scope>NUCLEOTIDE SEQUENCE [LARGE SCALE GENOMIC DNA]</scope>
    <source>
        <strain evidence="2 3">RAC413</strain>
    </source>
</reference>
<protein>
    <submittedName>
        <fullName evidence="2">Uncharacterized protein</fullName>
    </submittedName>
</protein>
<proteinExistence type="predicted"/>
<gene>
    <name evidence="2" type="ORF">NLO413_0652</name>
</gene>
<evidence type="ECO:0000313" key="2">
    <source>
        <dbReference type="EMBL" id="KJV69269.1"/>
    </source>
</evidence>
<sequence length="213" mass="24930">MVDLQPTSYHNQIHNLDNNSQHTSDNNTMLSMYGELFLQDINFDHLTINSTAYQIHNDKFNITFNNIYSKGTVDIRIDFHDDNMHHLLTIRNAVVELSDINLQDKTFYSEFKFNPKESMQLYKSIISDNTEIDFNNLQLTISKIEPDYFNINTQESHEITHLNDDDDHRELGHNTELDLAHTHTTINQQLETVLHPNTNTKIIQNNESQTNIK</sequence>